<name>A0ABR4JS92_9EURO</name>
<protein>
    <recommendedName>
        <fullName evidence="5">FAD-binding PCMH-type domain-containing protein</fullName>
    </recommendedName>
</protein>
<dbReference type="Pfam" id="PF01565">
    <property type="entry name" value="FAD_binding_4"/>
    <property type="match status" value="1"/>
</dbReference>
<keyword evidence="7" id="KW-1185">Reference proteome</keyword>
<accession>A0ABR4JS92</accession>
<gene>
    <name evidence="6" type="ORF">BJY01DRAFT_235845</name>
</gene>
<evidence type="ECO:0000256" key="2">
    <source>
        <dbReference type="ARBA" id="ARBA00022630"/>
    </source>
</evidence>
<dbReference type="InterPro" id="IPR016166">
    <property type="entry name" value="FAD-bd_PCMH"/>
</dbReference>
<proteinExistence type="inferred from homology"/>
<comment type="caution">
    <text evidence="6">The sequence shown here is derived from an EMBL/GenBank/DDBJ whole genome shotgun (WGS) entry which is preliminary data.</text>
</comment>
<feature type="domain" description="FAD-binding PCMH-type" evidence="5">
    <location>
        <begin position="33"/>
        <end position="205"/>
    </location>
</feature>
<keyword evidence="3" id="KW-0274">FAD</keyword>
<dbReference type="InterPro" id="IPR036318">
    <property type="entry name" value="FAD-bd_PCMH-like_sf"/>
</dbReference>
<dbReference type="SUPFAM" id="SSF56176">
    <property type="entry name" value="FAD-binding/transporter-associated domain-like"/>
    <property type="match status" value="1"/>
</dbReference>
<evidence type="ECO:0000313" key="6">
    <source>
        <dbReference type="EMBL" id="KAL2842918.1"/>
    </source>
</evidence>
<dbReference type="InterPro" id="IPR016169">
    <property type="entry name" value="FAD-bd_PCMH_sub2"/>
</dbReference>
<dbReference type="EMBL" id="JBFXLU010000095">
    <property type="protein sequence ID" value="KAL2842918.1"/>
    <property type="molecule type" value="Genomic_DNA"/>
</dbReference>
<keyword evidence="4" id="KW-0560">Oxidoreductase</keyword>
<dbReference type="PANTHER" id="PTHR42973:SF53">
    <property type="entry name" value="FAD-BINDING PCMH-TYPE DOMAIN-CONTAINING PROTEIN-RELATED"/>
    <property type="match status" value="1"/>
</dbReference>
<dbReference type="Gene3D" id="3.30.465.10">
    <property type="match status" value="1"/>
</dbReference>
<sequence>MASLRDAGLDEVLYLPGSDTYYARISSHWSASAQLHPWAIVQPRNTHEVAKAVKALVEAQDVKFAVRSGGHMHWAGAAGIVNGVTIDLGLMNTTTYDAETKVVSLQPGGYWGASYKELEKYGRMVAGGREGQVGIAGLLLGGGISYYTCRVGFACDQVINYEVVVADGRIVNANKDENPDLFRALKGGGNNFGIVTRFDMITFAARDIRNSTITCSKETGVQVAQALVDFTENLNSHPDDHLLAIWWHVPKTKEYNIILDLMNLDGDLAPKTHEKMNAIPATRHECTASVSRKLELFVDFSGKQDTWFTLAFKADVRIVLKAIEVFEALIEEMKTHIPDANFSHQLVFQPLPACFRARSLEHGRNMFGLEHVEEDCIHFVWAVEVETVKLNETVVHPLLKKAVVEVEAYTRSIDAGSDFRYLNYCDPTQNPLGAYGVENMWYMKDRWNIITGMEAITFDKSSPPI</sequence>
<dbReference type="PROSITE" id="PS51387">
    <property type="entry name" value="FAD_PCMH"/>
    <property type="match status" value="1"/>
</dbReference>
<evidence type="ECO:0000313" key="7">
    <source>
        <dbReference type="Proteomes" id="UP001610446"/>
    </source>
</evidence>
<dbReference type="InterPro" id="IPR050416">
    <property type="entry name" value="FAD-linked_Oxidoreductase"/>
</dbReference>
<organism evidence="6 7">
    <name type="scientific">Aspergillus pseudoustus</name>
    <dbReference type="NCBI Taxonomy" id="1810923"/>
    <lineage>
        <taxon>Eukaryota</taxon>
        <taxon>Fungi</taxon>
        <taxon>Dikarya</taxon>
        <taxon>Ascomycota</taxon>
        <taxon>Pezizomycotina</taxon>
        <taxon>Eurotiomycetes</taxon>
        <taxon>Eurotiomycetidae</taxon>
        <taxon>Eurotiales</taxon>
        <taxon>Aspergillaceae</taxon>
        <taxon>Aspergillus</taxon>
        <taxon>Aspergillus subgen. Nidulantes</taxon>
    </lineage>
</organism>
<evidence type="ECO:0000259" key="5">
    <source>
        <dbReference type="PROSITE" id="PS51387"/>
    </source>
</evidence>
<comment type="similarity">
    <text evidence="1">Belongs to the oxygen-dependent FAD-linked oxidoreductase family.</text>
</comment>
<dbReference type="PANTHER" id="PTHR42973">
    <property type="entry name" value="BINDING OXIDOREDUCTASE, PUTATIVE (AFU_ORTHOLOGUE AFUA_1G17690)-RELATED"/>
    <property type="match status" value="1"/>
</dbReference>
<evidence type="ECO:0000256" key="1">
    <source>
        <dbReference type="ARBA" id="ARBA00005466"/>
    </source>
</evidence>
<evidence type="ECO:0000256" key="4">
    <source>
        <dbReference type="ARBA" id="ARBA00023002"/>
    </source>
</evidence>
<dbReference type="Proteomes" id="UP001610446">
    <property type="component" value="Unassembled WGS sequence"/>
</dbReference>
<evidence type="ECO:0000256" key="3">
    <source>
        <dbReference type="ARBA" id="ARBA00022827"/>
    </source>
</evidence>
<keyword evidence="2" id="KW-0285">Flavoprotein</keyword>
<reference evidence="6 7" key="1">
    <citation type="submission" date="2024-07" db="EMBL/GenBank/DDBJ databases">
        <title>Section-level genome sequencing and comparative genomics of Aspergillus sections Usti and Cavernicolus.</title>
        <authorList>
            <consortium name="Lawrence Berkeley National Laboratory"/>
            <person name="Nybo J.L."/>
            <person name="Vesth T.C."/>
            <person name="Theobald S."/>
            <person name="Frisvad J.C."/>
            <person name="Larsen T.O."/>
            <person name="Kjaerboelling I."/>
            <person name="Rothschild-Mancinelli K."/>
            <person name="Lyhne E.K."/>
            <person name="Kogle M.E."/>
            <person name="Barry K."/>
            <person name="Clum A."/>
            <person name="Na H."/>
            <person name="Ledsgaard L."/>
            <person name="Lin J."/>
            <person name="Lipzen A."/>
            <person name="Kuo A."/>
            <person name="Riley R."/>
            <person name="Mondo S."/>
            <person name="Labutti K."/>
            <person name="Haridas S."/>
            <person name="Pangalinan J."/>
            <person name="Salamov A.A."/>
            <person name="Simmons B.A."/>
            <person name="Magnuson J.K."/>
            <person name="Chen J."/>
            <person name="Drula E."/>
            <person name="Henrissat B."/>
            <person name="Wiebenga A."/>
            <person name="Lubbers R.J."/>
            <person name="Gomes A.C."/>
            <person name="Makela M.R."/>
            <person name="Stajich J."/>
            <person name="Grigoriev I.V."/>
            <person name="Mortensen U.H."/>
            <person name="De Vries R.P."/>
            <person name="Baker S.E."/>
            <person name="Andersen M.R."/>
        </authorList>
    </citation>
    <scope>NUCLEOTIDE SEQUENCE [LARGE SCALE GENOMIC DNA]</scope>
    <source>
        <strain evidence="6 7">CBS 123904</strain>
    </source>
</reference>
<dbReference type="InterPro" id="IPR006094">
    <property type="entry name" value="Oxid_FAD_bind_N"/>
</dbReference>